<organism evidence="5 6">
    <name type="scientific">Allochromatium humboldtianum</name>
    <dbReference type="NCBI Taxonomy" id="504901"/>
    <lineage>
        <taxon>Bacteria</taxon>
        <taxon>Pseudomonadati</taxon>
        <taxon>Pseudomonadota</taxon>
        <taxon>Gammaproteobacteria</taxon>
        <taxon>Chromatiales</taxon>
        <taxon>Chromatiaceae</taxon>
        <taxon>Allochromatium</taxon>
    </lineage>
</organism>
<dbReference type="Proteomes" id="UP000592294">
    <property type="component" value="Unassembled WGS sequence"/>
</dbReference>
<dbReference type="InterPro" id="IPR006143">
    <property type="entry name" value="RND_pump_MFP"/>
</dbReference>
<protein>
    <submittedName>
        <fullName evidence="5">Efflux RND transporter periplasmic adaptor subunit</fullName>
    </submittedName>
</protein>
<feature type="domain" description="CusB-like beta-barrel" evidence="3">
    <location>
        <begin position="194"/>
        <end position="264"/>
    </location>
</feature>
<evidence type="ECO:0000313" key="6">
    <source>
        <dbReference type="Proteomes" id="UP000592294"/>
    </source>
</evidence>
<sequence length="371" mass="40225">MRVFSIPILPAMLIWLVVPNVWAAKPGGAPTATPVVAAEARVQPLSERVEALGTLQANESVAITSKVTETISVVHFDDNQRVRAGDPLVEMTSAEEHALLEEASVRAREAERQYNRVRSLVAQRSASESLLDERKRDLDTARALLTAIESRVADRFLKAPFDGVLGLRNVSQGALVEPGDLITTLDDDRLMKLDFSVPSVHLASLQPGLGIEATSSAFGARVFKGVVRGVDSRVDPVTRSVRVRAILPNPDFTLKPGLLMRVVLMLDPREALTVPEAAILHRGQEHFVLRLSEGEAGITAERTRIRIGTRIPGWVEVRDGLAPGERVVTEGQEKVRPGQPLRLIPSPGSDPDASAKSQSQNPTDTTAGRMP</sequence>
<dbReference type="Gene3D" id="2.40.50.100">
    <property type="match status" value="1"/>
</dbReference>
<dbReference type="NCBIfam" id="TIGR01730">
    <property type="entry name" value="RND_mfp"/>
    <property type="match status" value="1"/>
</dbReference>
<feature type="region of interest" description="Disordered" evidence="2">
    <location>
        <begin position="329"/>
        <end position="371"/>
    </location>
</feature>
<gene>
    <name evidence="5" type="ORF">HW932_10400</name>
</gene>
<dbReference type="SUPFAM" id="SSF111369">
    <property type="entry name" value="HlyD-like secretion proteins"/>
    <property type="match status" value="1"/>
</dbReference>
<dbReference type="Pfam" id="PF25989">
    <property type="entry name" value="YknX_C"/>
    <property type="match status" value="1"/>
</dbReference>
<evidence type="ECO:0000313" key="5">
    <source>
        <dbReference type="EMBL" id="NVZ09672.1"/>
    </source>
</evidence>
<dbReference type="PANTHER" id="PTHR30469">
    <property type="entry name" value="MULTIDRUG RESISTANCE PROTEIN MDTA"/>
    <property type="match status" value="1"/>
</dbReference>
<dbReference type="Gene3D" id="2.40.30.170">
    <property type="match status" value="1"/>
</dbReference>
<comment type="caution">
    <text evidence="5">The sequence shown here is derived from an EMBL/GenBank/DDBJ whole genome shotgun (WGS) entry which is preliminary data.</text>
</comment>
<dbReference type="Gene3D" id="2.40.420.20">
    <property type="match status" value="1"/>
</dbReference>
<dbReference type="AlphaFoldDB" id="A0A850REQ5"/>
<dbReference type="RefSeq" id="WP_176976426.1">
    <property type="nucleotide sequence ID" value="NZ_JABZEO010000006.1"/>
</dbReference>
<accession>A0A850REQ5</accession>
<dbReference type="InterPro" id="IPR058792">
    <property type="entry name" value="Beta-barrel_RND_2"/>
</dbReference>
<name>A0A850REQ5_9GAMM</name>
<feature type="compositionally biased region" description="Polar residues" evidence="2">
    <location>
        <begin position="355"/>
        <end position="371"/>
    </location>
</feature>
<evidence type="ECO:0000259" key="4">
    <source>
        <dbReference type="Pfam" id="PF25989"/>
    </source>
</evidence>
<dbReference type="EMBL" id="JABZEO010000006">
    <property type="protein sequence ID" value="NVZ09672.1"/>
    <property type="molecule type" value="Genomic_DNA"/>
</dbReference>
<dbReference type="PANTHER" id="PTHR30469:SF16">
    <property type="entry name" value="HAE1 FAMILY EFFLUX PUMP MFP COMPONENT"/>
    <property type="match status" value="1"/>
</dbReference>
<dbReference type="Pfam" id="PF25954">
    <property type="entry name" value="Beta-barrel_RND_2"/>
    <property type="match status" value="1"/>
</dbReference>
<dbReference type="GO" id="GO:0015562">
    <property type="term" value="F:efflux transmembrane transporter activity"/>
    <property type="evidence" value="ECO:0007669"/>
    <property type="project" value="TreeGrafter"/>
</dbReference>
<evidence type="ECO:0000256" key="1">
    <source>
        <dbReference type="ARBA" id="ARBA00009477"/>
    </source>
</evidence>
<dbReference type="GO" id="GO:1990281">
    <property type="term" value="C:efflux pump complex"/>
    <property type="evidence" value="ECO:0007669"/>
    <property type="project" value="TreeGrafter"/>
</dbReference>
<feature type="domain" description="YknX-like C-terminal permuted SH3-like" evidence="4">
    <location>
        <begin position="271"/>
        <end position="340"/>
    </location>
</feature>
<proteinExistence type="inferred from homology"/>
<comment type="similarity">
    <text evidence="1">Belongs to the membrane fusion protein (MFP) (TC 8.A.1) family.</text>
</comment>
<dbReference type="Gene3D" id="1.10.287.470">
    <property type="entry name" value="Helix hairpin bin"/>
    <property type="match status" value="1"/>
</dbReference>
<evidence type="ECO:0000256" key="2">
    <source>
        <dbReference type="SAM" id="MobiDB-lite"/>
    </source>
</evidence>
<dbReference type="InterPro" id="IPR058637">
    <property type="entry name" value="YknX-like_C"/>
</dbReference>
<keyword evidence="6" id="KW-1185">Reference proteome</keyword>
<reference evidence="5 6" key="1">
    <citation type="submission" date="2020-06" db="EMBL/GenBank/DDBJ databases">
        <title>Whole-genome sequence of Allochromatium humboldtianum DSM 21881, type strain.</title>
        <authorList>
            <person name="Kyndt J.A."/>
            <person name="Meyer T.E."/>
        </authorList>
    </citation>
    <scope>NUCLEOTIDE SEQUENCE [LARGE SCALE GENOMIC DNA]</scope>
    <source>
        <strain evidence="5 6">DSM 21881</strain>
    </source>
</reference>
<evidence type="ECO:0000259" key="3">
    <source>
        <dbReference type="Pfam" id="PF25954"/>
    </source>
</evidence>